<feature type="transmembrane region" description="Helical" evidence="2">
    <location>
        <begin position="6"/>
        <end position="27"/>
    </location>
</feature>
<keyword evidence="2" id="KW-0472">Membrane</keyword>
<sequence>MGALHFLDLVIGLAFIYFLLSIICLSLQEFKANFFNERSKNLEKWIKDTFNNKGETDSGPGLGDRLWKNIMIDGLTQSGRTVSYIPKEVFVSALLDEIYYGSDDSKPDDCLEVTKQRDMVMDNGFKETYDFNSLKDAIERPSVCLPKPFQRVIRQVYAESHENLETFRMRLERWFEMAMVRNSGTYKKKAQWWTFGFAILVTIGINVDSVQLASHLYDSPDESKRIADKAEVYFSQNQSLMVGEKKEIEETVKTIQADIKRIKDLKLPIGRENFELNPKSIPGWIITIFAVSLGAPFWFDTLNKLVNLRAAGKMPNGVSSISSEAEKRAKRLDNPME</sequence>
<reference evidence="3" key="1">
    <citation type="submission" date="2013-01" db="EMBL/GenBank/DDBJ databases">
        <title>Genome assembly of Mariniradius saccharolyticus AK6.</title>
        <authorList>
            <person name="Vaidya B."/>
            <person name="Khatri I."/>
            <person name="Tanuku N.R.S."/>
            <person name="Subramanian S."/>
            <person name="Pinnaka A."/>
        </authorList>
    </citation>
    <scope>NUCLEOTIDE SEQUENCE [LARGE SCALE GENOMIC DNA]</scope>
    <source>
        <strain evidence="3">AK6</strain>
    </source>
</reference>
<feature type="region of interest" description="Disordered" evidence="1">
    <location>
        <begin position="316"/>
        <end position="337"/>
    </location>
</feature>
<name>M7XVS0_9BACT</name>
<feature type="transmembrane region" description="Helical" evidence="2">
    <location>
        <begin position="281"/>
        <end position="299"/>
    </location>
</feature>
<dbReference type="EMBL" id="AMZY02000013">
    <property type="protein sequence ID" value="EMS32592.1"/>
    <property type="molecule type" value="Genomic_DNA"/>
</dbReference>
<dbReference type="AlphaFoldDB" id="M7XVS0"/>
<organism evidence="3 4">
    <name type="scientific">Mariniradius saccharolyticus AK6</name>
    <dbReference type="NCBI Taxonomy" id="1239962"/>
    <lineage>
        <taxon>Bacteria</taxon>
        <taxon>Pseudomonadati</taxon>
        <taxon>Bacteroidota</taxon>
        <taxon>Cytophagia</taxon>
        <taxon>Cytophagales</taxon>
        <taxon>Cyclobacteriaceae</taxon>
        <taxon>Mariniradius</taxon>
    </lineage>
</organism>
<protein>
    <submittedName>
        <fullName evidence="3">Uncharacterized protein</fullName>
    </submittedName>
</protein>
<feature type="compositionally biased region" description="Basic and acidic residues" evidence="1">
    <location>
        <begin position="324"/>
        <end position="337"/>
    </location>
</feature>
<dbReference type="STRING" id="1239962.C943_01319"/>
<feature type="transmembrane region" description="Helical" evidence="2">
    <location>
        <begin position="190"/>
        <end position="207"/>
    </location>
</feature>
<accession>M7XVS0</accession>
<dbReference type="InParanoid" id="M7XVS0"/>
<proteinExistence type="predicted"/>
<dbReference type="eggNOG" id="ENOG502ZAQR">
    <property type="taxonomic scope" value="Bacteria"/>
</dbReference>
<keyword evidence="4" id="KW-1185">Reference proteome</keyword>
<gene>
    <name evidence="3" type="ORF">C943_01319</name>
</gene>
<dbReference type="OrthoDB" id="6286374at2"/>
<evidence type="ECO:0000256" key="1">
    <source>
        <dbReference type="SAM" id="MobiDB-lite"/>
    </source>
</evidence>
<evidence type="ECO:0000256" key="2">
    <source>
        <dbReference type="SAM" id="Phobius"/>
    </source>
</evidence>
<comment type="caution">
    <text evidence="3">The sequence shown here is derived from an EMBL/GenBank/DDBJ whole genome shotgun (WGS) entry which is preliminary data.</text>
</comment>
<keyword evidence="2" id="KW-0812">Transmembrane</keyword>
<keyword evidence="2" id="KW-1133">Transmembrane helix</keyword>
<evidence type="ECO:0000313" key="3">
    <source>
        <dbReference type="EMBL" id="EMS32592.1"/>
    </source>
</evidence>
<dbReference type="RefSeq" id="WP_008629099.1">
    <property type="nucleotide sequence ID" value="NZ_AMZY02000013.1"/>
</dbReference>
<evidence type="ECO:0000313" key="4">
    <source>
        <dbReference type="Proteomes" id="UP000010953"/>
    </source>
</evidence>
<dbReference type="Proteomes" id="UP000010953">
    <property type="component" value="Unassembled WGS sequence"/>
</dbReference>